<keyword evidence="3 6" id="KW-0812">Transmembrane</keyword>
<comment type="subcellular location">
    <subcellularLocation>
        <location evidence="1">Cell membrane</location>
        <topology evidence="1">Multi-pass membrane protein</topology>
    </subcellularLocation>
</comment>
<dbReference type="AlphaFoldDB" id="A0A1H1GAU3"/>
<feature type="transmembrane region" description="Helical" evidence="6">
    <location>
        <begin position="245"/>
        <end position="265"/>
    </location>
</feature>
<dbReference type="Pfam" id="PF07690">
    <property type="entry name" value="MFS_1"/>
    <property type="match status" value="1"/>
</dbReference>
<keyword evidence="9" id="KW-1185">Reference proteome</keyword>
<dbReference type="EMBL" id="FNKD01000005">
    <property type="protein sequence ID" value="SDR09966.1"/>
    <property type="molecule type" value="Genomic_DNA"/>
</dbReference>
<dbReference type="RefSeq" id="WP_175559522.1">
    <property type="nucleotide sequence ID" value="NZ_FNKD01000005.1"/>
</dbReference>
<dbReference type="InterPro" id="IPR020846">
    <property type="entry name" value="MFS_dom"/>
</dbReference>
<feature type="transmembrane region" description="Helical" evidence="6">
    <location>
        <begin position="7"/>
        <end position="27"/>
    </location>
</feature>
<dbReference type="GO" id="GO:0022857">
    <property type="term" value="F:transmembrane transporter activity"/>
    <property type="evidence" value="ECO:0007669"/>
    <property type="project" value="InterPro"/>
</dbReference>
<feature type="transmembrane region" description="Helical" evidence="6">
    <location>
        <begin position="94"/>
        <end position="118"/>
    </location>
</feature>
<feature type="transmembrane region" description="Helical" evidence="6">
    <location>
        <begin position="297"/>
        <end position="316"/>
    </location>
</feature>
<protein>
    <submittedName>
        <fullName evidence="8">Cyanate permease</fullName>
    </submittedName>
</protein>
<evidence type="ECO:0000256" key="2">
    <source>
        <dbReference type="ARBA" id="ARBA00022448"/>
    </source>
</evidence>
<feature type="transmembrane region" description="Helical" evidence="6">
    <location>
        <begin position="70"/>
        <end position="88"/>
    </location>
</feature>
<dbReference type="InterPro" id="IPR036259">
    <property type="entry name" value="MFS_trans_sf"/>
</dbReference>
<accession>A0A1H1GAU3</accession>
<evidence type="ECO:0000256" key="3">
    <source>
        <dbReference type="ARBA" id="ARBA00022692"/>
    </source>
</evidence>
<dbReference type="STRING" id="553311.SAMN05216231_3591"/>
<dbReference type="PROSITE" id="PS50850">
    <property type="entry name" value="MFS"/>
    <property type="match status" value="1"/>
</dbReference>
<dbReference type="InterPro" id="IPR049680">
    <property type="entry name" value="FLVCR1-2_SLC49-like"/>
</dbReference>
<feature type="transmembrane region" description="Helical" evidence="6">
    <location>
        <begin position="160"/>
        <end position="181"/>
    </location>
</feature>
<evidence type="ECO:0000313" key="9">
    <source>
        <dbReference type="Proteomes" id="UP000199444"/>
    </source>
</evidence>
<gene>
    <name evidence="8" type="ORF">SAMN05216231_3591</name>
</gene>
<feature type="transmembrane region" description="Helical" evidence="6">
    <location>
        <begin position="130"/>
        <end position="154"/>
    </location>
</feature>
<evidence type="ECO:0000256" key="4">
    <source>
        <dbReference type="ARBA" id="ARBA00022989"/>
    </source>
</evidence>
<dbReference type="GO" id="GO:0005886">
    <property type="term" value="C:plasma membrane"/>
    <property type="evidence" value="ECO:0007669"/>
    <property type="project" value="UniProtKB-SubCell"/>
</dbReference>
<name>A0A1H1GAU3_9BACI</name>
<proteinExistence type="predicted"/>
<feature type="transmembrane region" description="Helical" evidence="6">
    <location>
        <begin position="272"/>
        <end position="291"/>
    </location>
</feature>
<feature type="transmembrane region" description="Helical" evidence="6">
    <location>
        <begin position="328"/>
        <end position="350"/>
    </location>
</feature>
<feature type="transmembrane region" description="Helical" evidence="6">
    <location>
        <begin position="39"/>
        <end position="58"/>
    </location>
</feature>
<evidence type="ECO:0000259" key="7">
    <source>
        <dbReference type="PROSITE" id="PS50850"/>
    </source>
</evidence>
<keyword evidence="5 6" id="KW-0472">Membrane</keyword>
<dbReference type="SUPFAM" id="SSF103473">
    <property type="entry name" value="MFS general substrate transporter"/>
    <property type="match status" value="1"/>
</dbReference>
<organism evidence="8 9">
    <name type="scientific">Virgibacillus salinus</name>
    <dbReference type="NCBI Taxonomy" id="553311"/>
    <lineage>
        <taxon>Bacteria</taxon>
        <taxon>Bacillati</taxon>
        <taxon>Bacillota</taxon>
        <taxon>Bacilli</taxon>
        <taxon>Bacillales</taxon>
        <taxon>Bacillaceae</taxon>
        <taxon>Virgibacillus</taxon>
    </lineage>
</organism>
<evidence type="ECO:0000256" key="1">
    <source>
        <dbReference type="ARBA" id="ARBA00004651"/>
    </source>
</evidence>
<feature type="domain" description="Major facilitator superfamily (MFS) profile" evidence="7">
    <location>
        <begin position="2"/>
        <end position="383"/>
    </location>
</feature>
<evidence type="ECO:0000256" key="6">
    <source>
        <dbReference type="SAM" id="Phobius"/>
    </source>
</evidence>
<evidence type="ECO:0000313" key="8">
    <source>
        <dbReference type="EMBL" id="SDR09966.1"/>
    </source>
</evidence>
<keyword evidence="2" id="KW-0813">Transport</keyword>
<keyword evidence="4 6" id="KW-1133">Transmembrane helix</keyword>
<dbReference type="InterPro" id="IPR011701">
    <property type="entry name" value="MFS"/>
</dbReference>
<feature type="transmembrane region" description="Helical" evidence="6">
    <location>
        <begin position="356"/>
        <end position="376"/>
    </location>
</feature>
<reference evidence="8 9" key="1">
    <citation type="submission" date="2016-10" db="EMBL/GenBank/DDBJ databases">
        <authorList>
            <person name="de Groot N.N."/>
        </authorList>
    </citation>
    <scope>NUCLEOTIDE SEQUENCE [LARGE SCALE GENOMIC DNA]</scope>
    <source>
        <strain evidence="8 9">CGMCC 1.10449</strain>
    </source>
</reference>
<dbReference type="Gene3D" id="1.20.1250.20">
    <property type="entry name" value="MFS general substrate transporter like domains"/>
    <property type="match status" value="1"/>
</dbReference>
<evidence type="ECO:0000256" key="5">
    <source>
        <dbReference type="ARBA" id="ARBA00023136"/>
    </source>
</evidence>
<dbReference type="PANTHER" id="PTHR10924">
    <property type="entry name" value="MAJOR FACILITATOR SUPERFAMILY PROTEIN-RELATED"/>
    <property type="match status" value="1"/>
</dbReference>
<dbReference type="Proteomes" id="UP000199444">
    <property type="component" value="Unassembled WGS sequence"/>
</dbReference>
<dbReference type="PANTHER" id="PTHR10924:SF6">
    <property type="entry name" value="SOLUTE CARRIER FAMILY 49 MEMBER A3"/>
    <property type="match status" value="1"/>
</dbReference>
<feature type="transmembrane region" description="Helical" evidence="6">
    <location>
        <begin position="206"/>
        <end position="225"/>
    </location>
</feature>
<sequence length="396" mass="43190">MNRWVHLTGYALLIFSSQVLWVTFSPITTDVAKDMGTSLGNVGTLAALFPIIYIIVALPAGRWLDSHFKIALTIGAVTIGFGALARLADPTSYSWQLGIQVVMSIGQPFIINSISAYASRYFPEKNRSMAISISSAALFFGVIFAMLFSPILYVLGGLTLVLTIFAIPSVLSMVWVLYTLAGAKTYTVTIKKEDTPKLSALLRDKFLWTLSGLLAIGLGVFDALSTWVEPIFDQYGIAGSTSGPLLALMIFSGIIGSIFMPSLVAKKDTRRAFIIIAVIVNAATFSAIIIWQWVPWIAFWLIADGFFLLAGFPIIMDWTEKQFRPSQLGTAIGFVMLTSHAGGILLIYLVKVLLSPPSLALGLLVFISILGMLLAVKLPKRQKPITDVLEKDQKII</sequence>